<dbReference type="InterPro" id="IPR037272">
    <property type="entry name" value="SNS_sf"/>
</dbReference>
<feature type="transmembrane region" description="Helical" evidence="6">
    <location>
        <begin position="378"/>
        <end position="400"/>
    </location>
</feature>
<feature type="transmembrane region" description="Helical" evidence="6">
    <location>
        <begin position="155"/>
        <end position="176"/>
    </location>
</feature>
<evidence type="ECO:0000256" key="2">
    <source>
        <dbReference type="ARBA" id="ARBA00022448"/>
    </source>
</evidence>
<name>A0A0F0CQ10_9BACT</name>
<proteinExistence type="predicted"/>
<dbReference type="SUPFAM" id="SSF161070">
    <property type="entry name" value="SNF-like"/>
    <property type="match status" value="1"/>
</dbReference>
<dbReference type="EMBL" id="JYNY01000403">
    <property type="protein sequence ID" value="KJJ84104.1"/>
    <property type="molecule type" value="Genomic_DNA"/>
</dbReference>
<comment type="caution">
    <text evidence="7">The sequence shown here is derived from an EMBL/GenBank/DDBJ whole genome shotgun (WGS) entry which is preliminary data.</text>
</comment>
<feature type="transmembrane region" description="Helical" evidence="6">
    <location>
        <begin position="242"/>
        <end position="267"/>
    </location>
</feature>
<evidence type="ECO:0000256" key="1">
    <source>
        <dbReference type="ARBA" id="ARBA00004141"/>
    </source>
</evidence>
<keyword evidence="5 6" id="KW-0472">Membrane</keyword>
<feature type="transmembrane region" description="Helical" evidence="6">
    <location>
        <begin position="93"/>
        <end position="114"/>
    </location>
</feature>
<evidence type="ECO:0000256" key="4">
    <source>
        <dbReference type="ARBA" id="ARBA00022989"/>
    </source>
</evidence>
<gene>
    <name evidence="7" type="ORF">OMAG_002021</name>
</gene>
<dbReference type="Proteomes" id="UP000033428">
    <property type="component" value="Unassembled WGS sequence"/>
</dbReference>
<protein>
    <submittedName>
        <fullName evidence="7">Sodium:neurotransmitter symporter family protein</fullName>
    </submittedName>
</protein>
<reference evidence="7 8" key="1">
    <citation type="submission" date="2015-02" db="EMBL/GenBank/DDBJ databases">
        <title>Single-cell genomics of uncultivated deep-branching MTB reveals a conserved set of magnetosome genes.</title>
        <authorList>
            <person name="Kolinko S."/>
            <person name="Richter M."/>
            <person name="Glockner F.O."/>
            <person name="Brachmann A."/>
            <person name="Schuler D."/>
        </authorList>
    </citation>
    <scope>NUCLEOTIDE SEQUENCE [LARGE SCALE GENOMIC DNA]</scope>
    <source>
        <strain evidence="7">SKK-01</strain>
    </source>
</reference>
<dbReference type="PANTHER" id="PTHR42948">
    <property type="entry name" value="TRANSPORTER"/>
    <property type="match status" value="1"/>
</dbReference>
<dbReference type="InterPro" id="IPR000175">
    <property type="entry name" value="Na/ntran_symport"/>
</dbReference>
<keyword evidence="8" id="KW-1185">Reference proteome</keyword>
<keyword evidence="3 6" id="KW-0812">Transmembrane</keyword>
<evidence type="ECO:0000256" key="6">
    <source>
        <dbReference type="SAM" id="Phobius"/>
    </source>
</evidence>
<feature type="transmembrane region" description="Helical" evidence="6">
    <location>
        <begin position="490"/>
        <end position="512"/>
    </location>
</feature>
<feature type="transmembrane region" description="Helical" evidence="6">
    <location>
        <begin position="341"/>
        <end position="366"/>
    </location>
</feature>
<dbReference type="PROSITE" id="PS50267">
    <property type="entry name" value="NA_NEUROTRAN_SYMP_3"/>
    <property type="match status" value="1"/>
</dbReference>
<keyword evidence="2" id="KW-0813">Transport</keyword>
<accession>A0A0F0CQ10</accession>
<dbReference type="NCBIfam" id="NF037979">
    <property type="entry name" value="Na_transp"/>
    <property type="match status" value="1"/>
</dbReference>
<sequence length="527" mass="59153">MNTKNKLRDSWGSRLGIIMAVAGAAVGLGNFLRFPVQAVKNGGGAFIVPYFLALLFVGIPLMWIEWSIGRYGGGFGLSTAPGMFQSLWRKNRFIKYFGIIGIFGPLVIMVYYTYIESWTLAYSFFAITGKYSAITNELGLRSFLNGFQGLEKNEYFSSIVPAYIFFIITFAINIAILKNGIKGGIERFCKYAMPTLFIFAFILAVKVLSSNPPNILHPDWNVLNGLGYLWNPDFSQLKNAKIWLSATGQILFTLSVGMGVILTYASYLKKSDDVVLSGLTASSLNEIAEVILGGCIVIPVAFMFFGPTAMGSIANSGAFNLGFVTMPQIFNNMAWGELMGFLWFSLLFLAGVTSSVSMAQPAIAFMEDEFNISRKKSIFIFSILNFILSTLTILFFGKGVVDELDFWGGTFCLILFAIVEVMLFAWIFGIDKAWEEMHHGSDMKIPPYYKFIIKYITPAFLLFVITYWFFQEWIPILRMDNVLAENKNYVIATRGGLCLLFFIIAIFVKIAWEKRKISELNPIEKET</sequence>
<feature type="transmembrane region" description="Helical" evidence="6">
    <location>
        <begin position="12"/>
        <end position="32"/>
    </location>
</feature>
<comment type="subcellular location">
    <subcellularLocation>
        <location evidence="1">Membrane</location>
        <topology evidence="1">Multi-pass membrane protein</topology>
    </subcellularLocation>
</comment>
<feature type="transmembrane region" description="Helical" evidence="6">
    <location>
        <begin position="44"/>
        <end position="64"/>
    </location>
</feature>
<evidence type="ECO:0000313" key="8">
    <source>
        <dbReference type="Proteomes" id="UP000033428"/>
    </source>
</evidence>
<dbReference type="PANTHER" id="PTHR42948:SF1">
    <property type="entry name" value="TRANSPORTER"/>
    <property type="match status" value="1"/>
</dbReference>
<keyword evidence="4 6" id="KW-1133">Transmembrane helix</keyword>
<dbReference type="AlphaFoldDB" id="A0A0F0CQ10"/>
<evidence type="ECO:0000256" key="3">
    <source>
        <dbReference type="ARBA" id="ARBA00022692"/>
    </source>
</evidence>
<organism evidence="7 8">
    <name type="scientific">Candidatus Omnitrophus magneticus</name>
    <dbReference type="NCBI Taxonomy" id="1609969"/>
    <lineage>
        <taxon>Bacteria</taxon>
        <taxon>Pseudomonadati</taxon>
        <taxon>Candidatus Omnitrophota</taxon>
        <taxon>Candidatus Omnitrophus</taxon>
    </lineage>
</organism>
<dbReference type="PRINTS" id="PR00176">
    <property type="entry name" value="NANEUSMPORT"/>
</dbReference>
<feature type="transmembrane region" description="Helical" evidence="6">
    <location>
        <begin position="406"/>
        <end position="430"/>
    </location>
</feature>
<feature type="transmembrane region" description="Helical" evidence="6">
    <location>
        <begin position="451"/>
        <end position="470"/>
    </location>
</feature>
<evidence type="ECO:0000256" key="5">
    <source>
        <dbReference type="ARBA" id="ARBA00023136"/>
    </source>
</evidence>
<feature type="transmembrane region" description="Helical" evidence="6">
    <location>
        <begin position="188"/>
        <end position="208"/>
    </location>
</feature>
<evidence type="ECO:0000313" key="7">
    <source>
        <dbReference type="EMBL" id="KJJ84104.1"/>
    </source>
</evidence>
<dbReference type="GO" id="GO:0016020">
    <property type="term" value="C:membrane"/>
    <property type="evidence" value="ECO:0007669"/>
    <property type="project" value="UniProtKB-SubCell"/>
</dbReference>
<feature type="transmembrane region" description="Helical" evidence="6">
    <location>
        <begin position="287"/>
        <end position="306"/>
    </location>
</feature>
<dbReference type="Pfam" id="PF00209">
    <property type="entry name" value="SNF"/>
    <property type="match status" value="2"/>
</dbReference>